<evidence type="ECO:0000256" key="6">
    <source>
        <dbReference type="PROSITE-ProRule" id="PRU00042"/>
    </source>
</evidence>
<dbReference type="SMART" id="SM00355">
    <property type="entry name" value="ZnF_C2H2"/>
    <property type="match status" value="3"/>
</dbReference>
<dbReference type="PANTHER" id="PTHR23235">
    <property type="entry name" value="KRUEPPEL-LIKE TRANSCRIPTION FACTOR"/>
    <property type="match status" value="1"/>
</dbReference>
<dbReference type="GO" id="GO:0000978">
    <property type="term" value="F:RNA polymerase II cis-regulatory region sequence-specific DNA binding"/>
    <property type="evidence" value="ECO:0007669"/>
    <property type="project" value="TreeGrafter"/>
</dbReference>
<dbReference type="GO" id="GO:0000981">
    <property type="term" value="F:DNA-binding transcription factor activity, RNA polymerase II-specific"/>
    <property type="evidence" value="ECO:0007669"/>
    <property type="project" value="TreeGrafter"/>
</dbReference>
<keyword evidence="3 6" id="KW-0863">Zinc-finger</keyword>
<dbReference type="PANTHER" id="PTHR23235:SF142">
    <property type="entry name" value="ZINC FINGER PROTEIN 384"/>
    <property type="match status" value="1"/>
</dbReference>
<evidence type="ECO:0000256" key="4">
    <source>
        <dbReference type="ARBA" id="ARBA00022833"/>
    </source>
</evidence>
<dbReference type="EMBL" id="SUNJ01007889">
    <property type="protein sequence ID" value="TPP61655.1"/>
    <property type="molecule type" value="Genomic_DNA"/>
</dbReference>
<evidence type="ECO:0000259" key="8">
    <source>
        <dbReference type="PROSITE" id="PS50157"/>
    </source>
</evidence>
<dbReference type="OrthoDB" id="6077919at2759"/>
<accession>A0A504YMC0</accession>
<proteinExistence type="predicted"/>
<dbReference type="PROSITE" id="PS00028">
    <property type="entry name" value="ZINC_FINGER_C2H2_1"/>
    <property type="match status" value="2"/>
</dbReference>
<gene>
    <name evidence="9" type="ORF">FGIG_05915</name>
</gene>
<dbReference type="AlphaFoldDB" id="A0A504YMC0"/>
<sequence length="538" mass="59653">MPLYCLHFYWLTDMRINPLFSLIDRPSGFSSCLSLRIHWNTPMKMDSLLNESSEREFSTSPLNSSSLLSSTTDREHSLDEDKLSRVLIERVLPPFSKSLKLKALVVYQADREKMNCLMVNRNYEKIDSRTSMDPEELEPRPGQSNSLDEVSDLSDSGFVDCTKLSNTPEIPLKPGISDLMALSGSSESADLNPTVSRRKRKLCRPCKIPQQGALTTEIQGSMVIEEVKVPRLVTTSTTTVTSTFASSNSIISTSTIKTSSTTGSSNEIVPFTTKTISDSVILPVTAVTILPRVSVFSLPVTVLSTLPRPILPRLNHEKPTITVTTIPATSMLPTSAALSQPISLIRTNDSTTGTGKNTGSNTATIQTTATPDLSNRRFGKSFLCNQCRRDFSSLSLLCAHTFAVHRCFRCTICDAQFTQRSNLQRHSLRHVGFKPFICKVCDKAYYRKDHLVRHIELSHPGRDPRLSLTVKLSSAECLEYLERLQAEGNDVEQVQMLCQTPDEPKHAPQSPVNGIGPIEEAELTIQTSPKQVTEGETR</sequence>
<feature type="region of interest" description="Disordered" evidence="7">
    <location>
        <begin position="50"/>
        <end position="74"/>
    </location>
</feature>
<dbReference type="InterPro" id="IPR036236">
    <property type="entry name" value="Znf_C2H2_sf"/>
</dbReference>
<keyword evidence="5" id="KW-0539">Nucleus</keyword>
<feature type="domain" description="C2H2-type" evidence="8">
    <location>
        <begin position="436"/>
        <end position="464"/>
    </location>
</feature>
<evidence type="ECO:0000256" key="7">
    <source>
        <dbReference type="SAM" id="MobiDB-lite"/>
    </source>
</evidence>
<reference evidence="9 10" key="1">
    <citation type="submission" date="2019-04" db="EMBL/GenBank/DDBJ databases">
        <title>Annotation for the trematode Fasciola gigantica.</title>
        <authorList>
            <person name="Choi Y.-J."/>
        </authorList>
    </citation>
    <scope>NUCLEOTIDE SEQUENCE [LARGE SCALE GENOMIC DNA]</scope>
    <source>
        <strain evidence="9">Uganda_cow_1</strain>
    </source>
</reference>
<keyword evidence="1" id="KW-0479">Metal-binding</keyword>
<feature type="domain" description="C2H2-type" evidence="8">
    <location>
        <begin position="382"/>
        <end position="405"/>
    </location>
</feature>
<evidence type="ECO:0000256" key="3">
    <source>
        <dbReference type="ARBA" id="ARBA00022771"/>
    </source>
</evidence>
<feature type="region of interest" description="Disordered" evidence="7">
    <location>
        <begin position="127"/>
        <end position="151"/>
    </location>
</feature>
<dbReference type="STRING" id="46835.A0A504YMC0"/>
<evidence type="ECO:0000256" key="5">
    <source>
        <dbReference type="ARBA" id="ARBA00023242"/>
    </source>
</evidence>
<keyword evidence="10" id="KW-1185">Reference proteome</keyword>
<comment type="caution">
    <text evidence="9">The sequence shown here is derived from an EMBL/GenBank/DDBJ whole genome shotgun (WGS) entry which is preliminary data.</text>
</comment>
<dbReference type="GO" id="GO:0008270">
    <property type="term" value="F:zinc ion binding"/>
    <property type="evidence" value="ECO:0007669"/>
    <property type="project" value="UniProtKB-KW"/>
</dbReference>
<dbReference type="PROSITE" id="PS50157">
    <property type="entry name" value="ZINC_FINGER_C2H2_2"/>
    <property type="match status" value="3"/>
</dbReference>
<dbReference type="Pfam" id="PF00096">
    <property type="entry name" value="zf-C2H2"/>
    <property type="match status" value="2"/>
</dbReference>
<keyword evidence="4" id="KW-0862">Zinc</keyword>
<feature type="compositionally biased region" description="Low complexity" evidence="7">
    <location>
        <begin position="58"/>
        <end position="71"/>
    </location>
</feature>
<keyword evidence="2" id="KW-0677">Repeat</keyword>
<protein>
    <submittedName>
        <fullName evidence="9">Zinc finger protein</fullName>
    </submittedName>
</protein>
<dbReference type="InterPro" id="IPR013087">
    <property type="entry name" value="Znf_C2H2_type"/>
</dbReference>
<dbReference type="Gene3D" id="3.30.160.60">
    <property type="entry name" value="Classic Zinc Finger"/>
    <property type="match status" value="2"/>
</dbReference>
<dbReference type="SUPFAM" id="SSF57667">
    <property type="entry name" value="beta-beta-alpha zinc fingers"/>
    <property type="match status" value="2"/>
</dbReference>
<dbReference type="Proteomes" id="UP000316759">
    <property type="component" value="Unassembled WGS sequence"/>
</dbReference>
<evidence type="ECO:0000256" key="1">
    <source>
        <dbReference type="ARBA" id="ARBA00022723"/>
    </source>
</evidence>
<feature type="domain" description="C2H2-type" evidence="8">
    <location>
        <begin position="408"/>
        <end position="435"/>
    </location>
</feature>
<name>A0A504YMC0_FASGI</name>
<evidence type="ECO:0000313" key="10">
    <source>
        <dbReference type="Proteomes" id="UP000316759"/>
    </source>
</evidence>
<organism evidence="9 10">
    <name type="scientific">Fasciola gigantica</name>
    <name type="common">Giant liver fluke</name>
    <dbReference type="NCBI Taxonomy" id="46835"/>
    <lineage>
        <taxon>Eukaryota</taxon>
        <taxon>Metazoa</taxon>
        <taxon>Spiralia</taxon>
        <taxon>Lophotrochozoa</taxon>
        <taxon>Platyhelminthes</taxon>
        <taxon>Trematoda</taxon>
        <taxon>Digenea</taxon>
        <taxon>Plagiorchiida</taxon>
        <taxon>Echinostomata</taxon>
        <taxon>Echinostomatoidea</taxon>
        <taxon>Fasciolidae</taxon>
        <taxon>Fasciola</taxon>
    </lineage>
</organism>
<feature type="region of interest" description="Disordered" evidence="7">
    <location>
        <begin position="501"/>
        <end position="538"/>
    </location>
</feature>
<evidence type="ECO:0000256" key="2">
    <source>
        <dbReference type="ARBA" id="ARBA00022737"/>
    </source>
</evidence>
<evidence type="ECO:0000313" key="9">
    <source>
        <dbReference type="EMBL" id="TPP61655.1"/>
    </source>
</evidence>